<dbReference type="InterPro" id="IPR050111">
    <property type="entry name" value="C-type_lectin/snaclec_domain"/>
</dbReference>
<evidence type="ECO:0000259" key="1">
    <source>
        <dbReference type="PROSITE" id="PS50041"/>
    </source>
</evidence>
<protein>
    <submittedName>
        <fullName evidence="2">C-type lectin-like 35</fullName>
    </submittedName>
</protein>
<dbReference type="Proteomes" id="UP000747542">
    <property type="component" value="Unassembled WGS sequence"/>
</dbReference>
<proteinExistence type="predicted"/>
<comment type="caution">
    <text evidence="2">The sequence shown here is derived from an EMBL/GenBank/DDBJ whole genome shotgun (WGS) entry which is preliminary data.</text>
</comment>
<sequence length="236" mass="26695">MSQEVRVTADEYGEAFLSQGGRVSALDVALSFISQGSSFTFYSSTGAEMEPTSYQNTAREHQHAANHHQVTRSATDRFSCQLFIFWCDVNTVFHAECPIPYITIGGRCLFFDIIATGSWHDKKYICETLDGHLAIVDDANFLGDITDYIYAHELTAVAYWLGASDEEEEGSWKWVDGSPMRMGMPLWHNCTHPDPDGGVKQNCLEIDSFYSYYFIDDVCDLMLNSICEYDMQKSTK</sequence>
<dbReference type="AlphaFoldDB" id="A0A8J5JQ94"/>
<dbReference type="SUPFAM" id="SSF56436">
    <property type="entry name" value="C-type lectin-like"/>
    <property type="match status" value="1"/>
</dbReference>
<organism evidence="2 3">
    <name type="scientific">Homarus americanus</name>
    <name type="common">American lobster</name>
    <dbReference type="NCBI Taxonomy" id="6706"/>
    <lineage>
        <taxon>Eukaryota</taxon>
        <taxon>Metazoa</taxon>
        <taxon>Ecdysozoa</taxon>
        <taxon>Arthropoda</taxon>
        <taxon>Crustacea</taxon>
        <taxon>Multicrustacea</taxon>
        <taxon>Malacostraca</taxon>
        <taxon>Eumalacostraca</taxon>
        <taxon>Eucarida</taxon>
        <taxon>Decapoda</taxon>
        <taxon>Pleocyemata</taxon>
        <taxon>Astacidea</taxon>
        <taxon>Nephropoidea</taxon>
        <taxon>Nephropidae</taxon>
        <taxon>Homarus</taxon>
    </lineage>
</organism>
<accession>A0A8J5JQ94</accession>
<reference evidence="2" key="1">
    <citation type="journal article" date="2021" name="Sci. Adv.">
        <title>The American lobster genome reveals insights on longevity, neural, and immune adaptations.</title>
        <authorList>
            <person name="Polinski J.M."/>
            <person name="Zimin A.V."/>
            <person name="Clark K.F."/>
            <person name="Kohn A.B."/>
            <person name="Sadowski N."/>
            <person name="Timp W."/>
            <person name="Ptitsyn A."/>
            <person name="Khanna P."/>
            <person name="Romanova D.Y."/>
            <person name="Williams P."/>
            <person name="Greenwood S.J."/>
            <person name="Moroz L.L."/>
            <person name="Walt D.R."/>
            <person name="Bodnar A.G."/>
        </authorList>
    </citation>
    <scope>NUCLEOTIDE SEQUENCE</scope>
    <source>
        <strain evidence="2">GMGI-L3</strain>
    </source>
</reference>
<evidence type="ECO:0000313" key="2">
    <source>
        <dbReference type="EMBL" id="KAG7160308.1"/>
    </source>
</evidence>
<dbReference type="PANTHER" id="PTHR22803">
    <property type="entry name" value="MANNOSE, PHOSPHOLIPASE, LECTIN RECEPTOR RELATED"/>
    <property type="match status" value="1"/>
</dbReference>
<evidence type="ECO:0000313" key="3">
    <source>
        <dbReference type="Proteomes" id="UP000747542"/>
    </source>
</evidence>
<dbReference type="Pfam" id="PF00059">
    <property type="entry name" value="Lectin_C"/>
    <property type="match status" value="1"/>
</dbReference>
<gene>
    <name evidence="2" type="primary">Clec-L35</name>
    <name evidence="2" type="ORF">Hamer_G022436</name>
</gene>
<dbReference type="SMART" id="SM00034">
    <property type="entry name" value="CLECT"/>
    <property type="match status" value="1"/>
</dbReference>
<dbReference type="EMBL" id="JAHLQT010031329">
    <property type="protein sequence ID" value="KAG7160308.1"/>
    <property type="molecule type" value="Genomic_DNA"/>
</dbReference>
<keyword evidence="3" id="KW-1185">Reference proteome</keyword>
<dbReference type="InterPro" id="IPR016186">
    <property type="entry name" value="C-type_lectin-like/link_sf"/>
</dbReference>
<name>A0A8J5JQ94_HOMAM</name>
<dbReference type="InterPro" id="IPR016187">
    <property type="entry name" value="CTDL_fold"/>
</dbReference>
<dbReference type="Gene3D" id="3.10.100.10">
    <property type="entry name" value="Mannose-Binding Protein A, subunit A"/>
    <property type="match status" value="1"/>
</dbReference>
<dbReference type="InterPro" id="IPR001304">
    <property type="entry name" value="C-type_lectin-like"/>
</dbReference>
<feature type="domain" description="C-type lectin" evidence="1">
    <location>
        <begin position="104"/>
        <end position="228"/>
    </location>
</feature>
<dbReference type="PROSITE" id="PS50041">
    <property type="entry name" value="C_TYPE_LECTIN_2"/>
    <property type="match status" value="1"/>
</dbReference>